<dbReference type="Proteomes" id="UP000187406">
    <property type="component" value="Unassembled WGS sequence"/>
</dbReference>
<dbReference type="STRING" id="3775.A0A1Q3B515"/>
<comment type="caution">
    <text evidence="1">The sequence shown here is derived from an EMBL/GenBank/DDBJ whole genome shotgun (WGS) entry which is preliminary data.</text>
</comment>
<evidence type="ECO:0000313" key="1">
    <source>
        <dbReference type="EMBL" id="GAV63088.1"/>
    </source>
</evidence>
<dbReference type="EMBL" id="BDDD01000292">
    <property type="protein sequence ID" value="GAV63088.1"/>
    <property type="molecule type" value="Genomic_DNA"/>
</dbReference>
<reference evidence="2" key="1">
    <citation type="submission" date="2016-04" db="EMBL/GenBank/DDBJ databases">
        <title>Cephalotus genome sequencing.</title>
        <authorList>
            <person name="Fukushima K."/>
            <person name="Hasebe M."/>
            <person name="Fang X."/>
        </authorList>
    </citation>
    <scope>NUCLEOTIDE SEQUENCE [LARGE SCALE GENOMIC DNA]</scope>
    <source>
        <strain evidence="2">cv. St1</strain>
    </source>
</reference>
<dbReference type="OrthoDB" id="736928at2759"/>
<dbReference type="Pfam" id="PF14009">
    <property type="entry name" value="PADRE"/>
    <property type="match status" value="1"/>
</dbReference>
<dbReference type="PANTHER" id="PTHR33052">
    <property type="entry name" value="DUF4228 DOMAIN PROTEIN-RELATED"/>
    <property type="match status" value="1"/>
</dbReference>
<protein>
    <submittedName>
        <fullName evidence="1">DUF4228 domain-containing protein</fullName>
    </submittedName>
</protein>
<keyword evidence="2" id="KW-1185">Reference proteome</keyword>
<organism evidence="1 2">
    <name type="scientific">Cephalotus follicularis</name>
    <name type="common">Albany pitcher plant</name>
    <dbReference type="NCBI Taxonomy" id="3775"/>
    <lineage>
        <taxon>Eukaryota</taxon>
        <taxon>Viridiplantae</taxon>
        <taxon>Streptophyta</taxon>
        <taxon>Embryophyta</taxon>
        <taxon>Tracheophyta</taxon>
        <taxon>Spermatophyta</taxon>
        <taxon>Magnoliopsida</taxon>
        <taxon>eudicotyledons</taxon>
        <taxon>Gunneridae</taxon>
        <taxon>Pentapetalae</taxon>
        <taxon>rosids</taxon>
        <taxon>fabids</taxon>
        <taxon>Oxalidales</taxon>
        <taxon>Cephalotaceae</taxon>
        <taxon>Cephalotus</taxon>
    </lineage>
</organism>
<name>A0A1Q3B515_CEPFO</name>
<dbReference type="InParanoid" id="A0A1Q3B515"/>
<dbReference type="AlphaFoldDB" id="A0A1Q3B515"/>
<dbReference type="InterPro" id="IPR025322">
    <property type="entry name" value="PADRE_dom"/>
</dbReference>
<feature type="non-terminal residue" evidence="1">
    <location>
        <position position="163"/>
    </location>
</feature>
<accession>A0A1Q3B515</accession>
<gene>
    <name evidence="1" type="ORF">CFOL_v3_06610</name>
</gene>
<proteinExistence type="predicted"/>
<evidence type="ECO:0000313" key="2">
    <source>
        <dbReference type="Proteomes" id="UP000187406"/>
    </source>
</evidence>
<sequence length="163" mass="18193">MGGCLSCRSSNTCNSIRVVHVNGYVEEFAHPVWVSQLITCKPSGRFVCTPVELLSNRTRPMKPDALLELGQIYFLLPYSTLQADVSPVDLVSLARKLTAIAKSKRCETKSSRTGPLILGACADGVQRSYGVRSWKPILDTIREKSFTRRSESDLQEMHLETFK</sequence>